<dbReference type="PATRIC" id="fig|1339349.3.peg.2140"/>
<accession>A0A078S052</accession>
<dbReference type="Gene3D" id="3.90.550.10">
    <property type="entry name" value="Spore Coat Polysaccharide Biosynthesis Protein SpsA, Chain A"/>
    <property type="match status" value="1"/>
</dbReference>
<dbReference type="EMBL" id="JNHN01000172">
    <property type="protein sequence ID" value="KDS51008.1"/>
    <property type="molecule type" value="Genomic_DNA"/>
</dbReference>
<dbReference type="InterPro" id="IPR001173">
    <property type="entry name" value="Glyco_trans_2-like"/>
</dbReference>
<evidence type="ECO:0000313" key="3">
    <source>
        <dbReference type="Proteomes" id="UP000028013"/>
    </source>
</evidence>
<dbReference type="PANTHER" id="PTHR43685">
    <property type="entry name" value="GLYCOSYLTRANSFERASE"/>
    <property type="match status" value="1"/>
</dbReference>
<dbReference type="InterPro" id="IPR050834">
    <property type="entry name" value="Glycosyltransf_2"/>
</dbReference>
<dbReference type="SUPFAM" id="SSF53448">
    <property type="entry name" value="Nucleotide-diphospho-sugar transferases"/>
    <property type="match status" value="1"/>
</dbReference>
<protein>
    <submittedName>
        <fullName evidence="2">Glycosyl transferase 2 family protein</fullName>
    </submittedName>
</protein>
<dbReference type="AlphaFoldDB" id="A0A078S052"/>
<name>A0A078S052_BACUN</name>
<dbReference type="Pfam" id="PF00535">
    <property type="entry name" value="Glycos_transf_2"/>
    <property type="match status" value="1"/>
</dbReference>
<dbReference type="Proteomes" id="UP000028013">
    <property type="component" value="Unassembled WGS sequence"/>
</dbReference>
<gene>
    <name evidence="2" type="ORF">M094_0907</name>
</gene>
<organism evidence="2 3">
    <name type="scientific">Bacteroides uniformis str. 3978 T3 ii</name>
    <dbReference type="NCBI Taxonomy" id="1339349"/>
    <lineage>
        <taxon>Bacteria</taxon>
        <taxon>Pseudomonadati</taxon>
        <taxon>Bacteroidota</taxon>
        <taxon>Bacteroidia</taxon>
        <taxon>Bacteroidales</taxon>
        <taxon>Bacteroidaceae</taxon>
        <taxon>Bacteroides</taxon>
    </lineage>
</organism>
<feature type="domain" description="Glycosyltransferase 2-like" evidence="1">
    <location>
        <begin position="10"/>
        <end position="140"/>
    </location>
</feature>
<reference evidence="2 3" key="1">
    <citation type="submission" date="2014-04" db="EMBL/GenBank/DDBJ databases">
        <authorList>
            <person name="Sears C."/>
            <person name="Carroll K."/>
            <person name="Sack B.R."/>
            <person name="Qadri F."/>
            <person name="Myers L.L."/>
            <person name="Chung G.-T."/>
            <person name="Escheverria P."/>
            <person name="Fraser C.M."/>
            <person name="Sadzewicz L."/>
            <person name="Shefchek K.A."/>
            <person name="Tallon L."/>
            <person name="Das S.P."/>
            <person name="Daugherty S."/>
            <person name="Mongodin E.F."/>
        </authorList>
    </citation>
    <scope>NUCLEOTIDE SEQUENCE [LARGE SCALE GENOMIC DNA]</scope>
    <source>
        <strain evidence="2 3">3978 T3 ii</strain>
    </source>
</reference>
<sequence length="327" mass="37982">MPFCMNIFLSIIIPCFNCGKLMSRCIESLQRQTCQDFEVIFVDDYSTDDTCLFLQNFIDSNSILASLINAPYNGGPGKARELGVKEAKGKYVAFLDSDDWYRDDFVEAIKKRMESDMLDLLFFDYNRCYESGKTFHISSIPFYSDGFVKSDFMALTGDSVCGICIKANIIKKIKMPCFYNSEDAAVVPLLVYESKSIAYLPEAFYNYFARSNSLSTSVNPNIYKGFLQASNYIRQNIPDTLIREKEFRCINLVLYGAVFRALFSGVDKRIVLRFIDDFEVLYPNWRHNKYYCHFPFRKRVFLALVRNRSFLLIKSFIKTQKIVLSFR</sequence>
<evidence type="ECO:0000313" key="2">
    <source>
        <dbReference type="EMBL" id="KDS51008.1"/>
    </source>
</evidence>
<dbReference type="CDD" id="cd00761">
    <property type="entry name" value="Glyco_tranf_GTA_type"/>
    <property type="match status" value="1"/>
</dbReference>
<dbReference type="InterPro" id="IPR029044">
    <property type="entry name" value="Nucleotide-diphossugar_trans"/>
</dbReference>
<keyword evidence="2" id="KW-0808">Transferase</keyword>
<comment type="caution">
    <text evidence="2">The sequence shown here is derived from an EMBL/GenBank/DDBJ whole genome shotgun (WGS) entry which is preliminary data.</text>
</comment>
<evidence type="ECO:0000259" key="1">
    <source>
        <dbReference type="Pfam" id="PF00535"/>
    </source>
</evidence>
<proteinExistence type="predicted"/>
<dbReference type="PANTHER" id="PTHR43685:SF2">
    <property type="entry name" value="GLYCOSYLTRANSFERASE 2-LIKE DOMAIN-CONTAINING PROTEIN"/>
    <property type="match status" value="1"/>
</dbReference>
<dbReference type="GO" id="GO:0016740">
    <property type="term" value="F:transferase activity"/>
    <property type="evidence" value="ECO:0007669"/>
    <property type="project" value="UniProtKB-KW"/>
</dbReference>